<organism evidence="3 4">
    <name type="scientific">Mya arenaria</name>
    <name type="common">Soft-shell clam</name>
    <dbReference type="NCBI Taxonomy" id="6604"/>
    <lineage>
        <taxon>Eukaryota</taxon>
        <taxon>Metazoa</taxon>
        <taxon>Spiralia</taxon>
        <taxon>Lophotrochozoa</taxon>
        <taxon>Mollusca</taxon>
        <taxon>Bivalvia</taxon>
        <taxon>Autobranchia</taxon>
        <taxon>Heteroconchia</taxon>
        <taxon>Euheterodonta</taxon>
        <taxon>Imparidentia</taxon>
        <taxon>Neoheterodontei</taxon>
        <taxon>Myida</taxon>
        <taxon>Myoidea</taxon>
        <taxon>Myidae</taxon>
        <taxon>Mya</taxon>
    </lineage>
</organism>
<keyword evidence="2" id="KW-0472">Membrane</keyword>
<feature type="region of interest" description="Disordered" evidence="1">
    <location>
        <begin position="146"/>
        <end position="172"/>
    </location>
</feature>
<evidence type="ECO:0000313" key="3">
    <source>
        <dbReference type="EMBL" id="WAR08454.1"/>
    </source>
</evidence>
<evidence type="ECO:0000256" key="2">
    <source>
        <dbReference type="SAM" id="Phobius"/>
    </source>
</evidence>
<protein>
    <submittedName>
        <fullName evidence="3">Uncharacterized protein</fullName>
    </submittedName>
</protein>
<proteinExistence type="predicted"/>
<feature type="transmembrane region" description="Helical" evidence="2">
    <location>
        <begin position="51"/>
        <end position="77"/>
    </location>
</feature>
<name>A0ABY7EHA5_MYAAR</name>
<dbReference type="EMBL" id="CP111017">
    <property type="protein sequence ID" value="WAR08454.1"/>
    <property type="molecule type" value="Genomic_DNA"/>
</dbReference>
<evidence type="ECO:0000313" key="4">
    <source>
        <dbReference type="Proteomes" id="UP001164746"/>
    </source>
</evidence>
<keyword evidence="2" id="KW-1133">Transmembrane helix</keyword>
<dbReference type="Proteomes" id="UP001164746">
    <property type="component" value="Chromosome 6"/>
</dbReference>
<feature type="non-terminal residue" evidence="3">
    <location>
        <position position="302"/>
    </location>
</feature>
<sequence>MHVELQNDFTINMKGCGVQSLLQFKTVDLLRSLNTKVGFDLRRKAPLSPGLIALITITSTFVFFMTIMLIVCIGEYCQYMKRKKSKRQVHERKPRHNQNRSTDGEICSGTSISQSENTSTAVHNNPHSSPTKIELKHASAYTNAFENTQKNSIKVESRKDQINNDKKNRRDKREVDGLGVKNDKQELTALVSRSVTSDRFCDSESSVRSSIDIDCDIKCATVNGTNRESVRLDSQSYDDLEADGEILCDSVDSKEGFYILKEHLLQSSSWKCRIAAATDSNAEKYTTSSMLAQIQVDTEQTE</sequence>
<feature type="region of interest" description="Disordered" evidence="1">
    <location>
        <begin position="84"/>
        <end position="131"/>
    </location>
</feature>
<feature type="compositionally biased region" description="Basic residues" evidence="1">
    <location>
        <begin position="84"/>
        <end position="98"/>
    </location>
</feature>
<feature type="compositionally biased region" description="Polar residues" evidence="1">
    <location>
        <begin position="108"/>
        <end position="131"/>
    </location>
</feature>
<gene>
    <name evidence="3" type="ORF">MAR_018412</name>
</gene>
<accession>A0ABY7EHA5</accession>
<keyword evidence="2" id="KW-0812">Transmembrane</keyword>
<feature type="compositionally biased region" description="Basic and acidic residues" evidence="1">
    <location>
        <begin position="153"/>
        <end position="172"/>
    </location>
</feature>
<keyword evidence="4" id="KW-1185">Reference proteome</keyword>
<evidence type="ECO:0000256" key="1">
    <source>
        <dbReference type="SAM" id="MobiDB-lite"/>
    </source>
</evidence>
<reference evidence="3" key="1">
    <citation type="submission" date="2022-11" db="EMBL/GenBank/DDBJ databases">
        <title>Centuries of genome instability and evolution in soft-shell clam transmissible cancer (bioRxiv).</title>
        <authorList>
            <person name="Hart S.F.M."/>
            <person name="Yonemitsu M.A."/>
            <person name="Giersch R.M."/>
            <person name="Beal B.F."/>
            <person name="Arriagada G."/>
            <person name="Davis B.W."/>
            <person name="Ostrander E.A."/>
            <person name="Goff S.P."/>
            <person name="Metzger M.J."/>
        </authorList>
    </citation>
    <scope>NUCLEOTIDE SEQUENCE</scope>
    <source>
        <strain evidence="3">MELC-2E11</strain>
        <tissue evidence="3">Siphon/mantle</tissue>
    </source>
</reference>